<dbReference type="InterPro" id="IPR009071">
    <property type="entry name" value="HMG_box_dom"/>
</dbReference>
<feature type="compositionally biased region" description="Low complexity" evidence="5">
    <location>
        <begin position="1"/>
        <end position="12"/>
    </location>
</feature>
<feature type="region of interest" description="Disordered" evidence="5">
    <location>
        <begin position="1"/>
        <end position="76"/>
    </location>
</feature>
<evidence type="ECO:0000313" key="8">
    <source>
        <dbReference type="Proteomes" id="UP000269721"/>
    </source>
</evidence>
<dbReference type="CDD" id="cd22012">
    <property type="entry name" value="HMG-box_ABF2_IXR1-like_rpt2"/>
    <property type="match status" value="1"/>
</dbReference>
<evidence type="ECO:0000256" key="2">
    <source>
        <dbReference type="ARBA" id="ARBA00023125"/>
    </source>
</evidence>
<gene>
    <name evidence="7" type="ORF">BDK51DRAFT_42926</name>
</gene>
<keyword evidence="8" id="KW-1185">Reference proteome</keyword>
<proteinExistence type="predicted"/>
<dbReference type="SMART" id="SM00398">
    <property type="entry name" value="HMG"/>
    <property type="match status" value="1"/>
</dbReference>
<reference evidence="8" key="1">
    <citation type="journal article" date="2018" name="Nat. Microbiol.">
        <title>Leveraging single-cell genomics to expand the fungal tree of life.</title>
        <authorList>
            <person name="Ahrendt S.R."/>
            <person name="Quandt C.A."/>
            <person name="Ciobanu D."/>
            <person name="Clum A."/>
            <person name="Salamov A."/>
            <person name="Andreopoulos B."/>
            <person name="Cheng J.F."/>
            <person name="Woyke T."/>
            <person name="Pelin A."/>
            <person name="Henrissat B."/>
            <person name="Reynolds N.K."/>
            <person name="Benny G.L."/>
            <person name="Smith M.E."/>
            <person name="James T.Y."/>
            <person name="Grigoriev I.V."/>
        </authorList>
    </citation>
    <scope>NUCLEOTIDE SEQUENCE [LARGE SCALE GENOMIC DNA]</scope>
</reference>
<feature type="region of interest" description="Disordered" evidence="5">
    <location>
        <begin position="224"/>
        <end position="244"/>
    </location>
</feature>
<dbReference type="OrthoDB" id="2161491at2759"/>
<sequence length="244" mass="26778">MHEVTAASPAPAKKAKLTKKDNENVPPKDPRKPKKDPKPKDPAAPKKEPKPVAPKKDAKPEDPAAPLKKKAASKIKIKKVDGMPKRPACAFISFCNEKRPRFKTENPEAAFGEIQKALGVMWKEASAEEKKIHNDLYKSKMATWTLACAAHLASASPIVPTAAATASEEDLDLDAEGDTDPECTPPQVQHQQLLTTQLRRAQSYDLVSKIQSLARSPSLVVACKSDEDRMEEDEEEQVLPDMEA</sequence>
<evidence type="ECO:0000256" key="4">
    <source>
        <dbReference type="PROSITE-ProRule" id="PRU00267"/>
    </source>
</evidence>
<keyword evidence="2 4" id="KW-0238">DNA-binding</keyword>
<comment type="subcellular location">
    <subcellularLocation>
        <location evidence="1">Nucleus</location>
    </subcellularLocation>
</comment>
<evidence type="ECO:0000256" key="5">
    <source>
        <dbReference type="SAM" id="MobiDB-lite"/>
    </source>
</evidence>
<dbReference type="PROSITE" id="PS50118">
    <property type="entry name" value="HMG_BOX_2"/>
    <property type="match status" value="1"/>
</dbReference>
<keyword evidence="3 4" id="KW-0539">Nucleus</keyword>
<protein>
    <submittedName>
        <fullName evidence="7">High mobility group box domain-containing protein</fullName>
    </submittedName>
</protein>
<dbReference type="AlphaFoldDB" id="A0A4P9WIS4"/>
<evidence type="ECO:0000256" key="1">
    <source>
        <dbReference type="ARBA" id="ARBA00004123"/>
    </source>
</evidence>
<dbReference type="InterPro" id="IPR036910">
    <property type="entry name" value="HMG_box_dom_sf"/>
</dbReference>
<dbReference type="PANTHER" id="PTHR48112:SF32">
    <property type="entry name" value="HIGH MOBILITY GROUP PROTEIN B3"/>
    <property type="match status" value="1"/>
</dbReference>
<dbReference type="Gene3D" id="1.10.30.10">
    <property type="entry name" value="High mobility group box domain"/>
    <property type="match status" value="1"/>
</dbReference>
<accession>A0A4P9WIS4</accession>
<name>A0A4P9WIS4_9FUNG</name>
<feature type="domain" description="HMG box" evidence="6">
    <location>
        <begin position="84"/>
        <end position="131"/>
    </location>
</feature>
<dbReference type="PANTHER" id="PTHR48112">
    <property type="entry name" value="HIGH MOBILITY GROUP PROTEIN DSP1"/>
    <property type="match status" value="1"/>
</dbReference>
<feature type="compositionally biased region" description="Acidic residues" evidence="5">
    <location>
        <begin position="167"/>
        <end position="181"/>
    </location>
</feature>
<evidence type="ECO:0000313" key="7">
    <source>
        <dbReference type="EMBL" id="RKO91925.1"/>
    </source>
</evidence>
<feature type="compositionally biased region" description="Acidic residues" evidence="5">
    <location>
        <begin position="228"/>
        <end position="244"/>
    </location>
</feature>
<organism evidence="7 8">
    <name type="scientific">Blyttiomyces helicus</name>
    <dbReference type="NCBI Taxonomy" id="388810"/>
    <lineage>
        <taxon>Eukaryota</taxon>
        <taxon>Fungi</taxon>
        <taxon>Fungi incertae sedis</taxon>
        <taxon>Chytridiomycota</taxon>
        <taxon>Chytridiomycota incertae sedis</taxon>
        <taxon>Chytridiomycetes</taxon>
        <taxon>Chytridiomycetes incertae sedis</taxon>
        <taxon>Blyttiomyces</taxon>
    </lineage>
</organism>
<feature type="region of interest" description="Disordered" evidence="5">
    <location>
        <begin position="161"/>
        <end position="192"/>
    </location>
</feature>
<dbReference type="EMBL" id="KZ994842">
    <property type="protein sequence ID" value="RKO91925.1"/>
    <property type="molecule type" value="Genomic_DNA"/>
</dbReference>
<feature type="compositionally biased region" description="Basic residues" evidence="5">
    <location>
        <begin position="67"/>
        <end position="76"/>
    </location>
</feature>
<dbReference type="GO" id="GO:0003677">
    <property type="term" value="F:DNA binding"/>
    <property type="evidence" value="ECO:0007669"/>
    <property type="project" value="UniProtKB-UniRule"/>
</dbReference>
<feature type="DNA-binding region" description="HMG box" evidence="4">
    <location>
        <begin position="84"/>
        <end position="131"/>
    </location>
</feature>
<dbReference type="GO" id="GO:0005634">
    <property type="term" value="C:nucleus"/>
    <property type="evidence" value="ECO:0007669"/>
    <property type="project" value="UniProtKB-SubCell"/>
</dbReference>
<dbReference type="Proteomes" id="UP000269721">
    <property type="component" value="Unassembled WGS sequence"/>
</dbReference>
<evidence type="ECO:0000259" key="6">
    <source>
        <dbReference type="PROSITE" id="PS50118"/>
    </source>
</evidence>
<evidence type="ECO:0000256" key="3">
    <source>
        <dbReference type="ARBA" id="ARBA00023242"/>
    </source>
</evidence>
<dbReference type="SUPFAM" id="SSF47095">
    <property type="entry name" value="HMG-box"/>
    <property type="match status" value="1"/>
</dbReference>
<feature type="compositionally biased region" description="Basic and acidic residues" evidence="5">
    <location>
        <begin position="18"/>
        <end position="62"/>
    </location>
</feature>
<dbReference type="InterPro" id="IPR050342">
    <property type="entry name" value="HMGB"/>
</dbReference>
<dbReference type="Pfam" id="PF00505">
    <property type="entry name" value="HMG_box"/>
    <property type="match status" value="1"/>
</dbReference>